<protein>
    <submittedName>
        <fullName evidence="15">Uncharacterized protein</fullName>
    </submittedName>
</protein>
<evidence type="ECO:0000256" key="8">
    <source>
        <dbReference type="ARBA" id="ARBA00023065"/>
    </source>
</evidence>
<feature type="transmembrane region" description="Helical" evidence="14">
    <location>
        <begin position="86"/>
        <end position="107"/>
    </location>
</feature>
<dbReference type="EMBL" id="CAJPEV010001014">
    <property type="protein sequence ID" value="CAG0890140.1"/>
    <property type="molecule type" value="Genomic_DNA"/>
</dbReference>
<evidence type="ECO:0000256" key="4">
    <source>
        <dbReference type="ARBA" id="ARBA00022461"/>
    </source>
</evidence>
<keyword evidence="6 14" id="KW-1133">Transmembrane helix</keyword>
<gene>
    <name evidence="15" type="ORF">DSTB1V02_LOCUS5869</name>
</gene>
<feature type="compositionally biased region" description="Basic and acidic residues" evidence="13">
    <location>
        <begin position="56"/>
        <end position="66"/>
    </location>
</feature>
<organism evidence="15">
    <name type="scientific">Darwinula stevensoni</name>
    <dbReference type="NCBI Taxonomy" id="69355"/>
    <lineage>
        <taxon>Eukaryota</taxon>
        <taxon>Metazoa</taxon>
        <taxon>Ecdysozoa</taxon>
        <taxon>Arthropoda</taxon>
        <taxon>Crustacea</taxon>
        <taxon>Oligostraca</taxon>
        <taxon>Ostracoda</taxon>
        <taxon>Podocopa</taxon>
        <taxon>Podocopida</taxon>
        <taxon>Darwinulocopina</taxon>
        <taxon>Darwinuloidea</taxon>
        <taxon>Darwinulidae</taxon>
        <taxon>Darwinula</taxon>
    </lineage>
</organism>
<evidence type="ECO:0000256" key="10">
    <source>
        <dbReference type="ARBA" id="ARBA00023201"/>
    </source>
</evidence>
<evidence type="ECO:0000256" key="9">
    <source>
        <dbReference type="ARBA" id="ARBA00023136"/>
    </source>
</evidence>
<dbReference type="Gene3D" id="1.10.287.770">
    <property type="entry name" value="YojJ-like"/>
    <property type="match status" value="2"/>
</dbReference>
<dbReference type="GO" id="GO:0015280">
    <property type="term" value="F:ligand-gated sodium channel activity"/>
    <property type="evidence" value="ECO:0007669"/>
    <property type="project" value="TreeGrafter"/>
</dbReference>
<keyword evidence="16" id="KW-1185">Reference proteome</keyword>
<evidence type="ECO:0000256" key="2">
    <source>
        <dbReference type="ARBA" id="ARBA00007193"/>
    </source>
</evidence>
<name>A0A7R8XE04_9CRUS</name>
<feature type="region of interest" description="Disordered" evidence="13">
    <location>
        <begin position="52"/>
        <end position="77"/>
    </location>
</feature>
<sequence>MLKESVCHSRQASNDCLTGSKLFTASLLRGDENPSVLGVRILQCSRSPRIEGGMELPKEKTEHDGEQGMGAGQNGTGKREIRQSRLLRFCILFLVVLLTVSMMLSFIKRYRDTPTNTSIEIEEVETLRAPLVTICQSPSFRKPQDGTHDNDTFSKLVRDFAFPLKDVVGSFSINKAPMKEGLKDKPDQEIIETQGGTWSTRYILDESEALGLQRCFTFNASILFGVMDRSSGLFLRLDMDNATERDAGFDAGWDVLIHQDLDYPSLIDGFYTKTMVKPRTTQDIQLMVRIIQNIPTPKNPCIQDLQYSKEKMEYRVQIVPPLQQVNTTWVFIYAPSKNVELLTEKEVYDISQMVGEMGGCVGMFLGVSLISLYELLDSYIRLWTNPLQMLSYIKRYRDTPTIISVEIEEVETLRAPLVTICQSPSFRKPQDGTHDNDTFSKLVRDFAFPLKDVVASFSINKAPMKEGLKDKPDLEIIETQGGTWSTRYILDESEALGLQRCFTLNASILFGVMDRSSGLFLRLDMDNAAERDAGFDAGWDVLIHEDLDYPSLIDGFYTKTRVKPRTTQDIQLTARQVRNIVTPKNRCIRHLQYSKEKCLDECILRAMKESSSCRLPWMTKSDFPPCETKMEMMATVKAYEKLARNGKYKRLNCSCPMPCSQVEYRVQIVPPLQHANTTWVFIYLPSRKIEILREKEAYDISQMVGEVGGCVGMFLGVSLISVYELLDHYIRLWMSRRAPPS</sequence>
<keyword evidence="4 12" id="KW-0894">Sodium channel</keyword>
<evidence type="ECO:0000256" key="5">
    <source>
        <dbReference type="ARBA" id="ARBA00022692"/>
    </source>
</evidence>
<evidence type="ECO:0000256" key="3">
    <source>
        <dbReference type="ARBA" id="ARBA00022448"/>
    </source>
</evidence>
<evidence type="ECO:0000256" key="11">
    <source>
        <dbReference type="ARBA" id="ARBA00023303"/>
    </source>
</evidence>
<evidence type="ECO:0000256" key="14">
    <source>
        <dbReference type="SAM" id="Phobius"/>
    </source>
</evidence>
<keyword evidence="9 14" id="KW-0472">Membrane</keyword>
<proteinExistence type="inferred from homology"/>
<dbReference type="GO" id="GO:0005886">
    <property type="term" value="C:plasma membrane"/>
    <property type="evidence" value="ECO:0007669"/>
    <property type="project" value="TreeGrafter"/>
</dbReference>
<dbReference type="PANTHER" id="PTHR11690">
    <property type="entry name" value="AMILORIDE-SENSITIVE SODIUM CHANNEL-RELATED"/>
    <property type="match status" value="1"/>
</dbReference>
<dbReference type="OrthoDB" id="6021021at2759"/>
<keyword evidence="7" id="KW-0915">Sodium</keyword>
<keyword evidence="5 12" id="KW-0812">Transmembrane</keyword>
<comment type="similarity">
    <text evidence="2 12">Belongs to the amiloride-sensitive sodium channel (TC 1.A.6) family.</text>
</comment>
<evidence type="ECO:0000256" key="13">
    <source>
        <dbReference type="SAM" id="MobiDB-lite"/>
    </source>
</evidence>
<evidence type="ECO:0000256" key="7">
    <source>
        <dbReference type="ARBA" id="ARBA00023053"/>
    </source>
</evidence>
<evidence type="ECO:0000256" key="1">
    <source>
        <dbReference type="ARBA" id="ARBA00004141"/>
    </source>
</evidence>
<dbReference type="AlphaFoldDB" id="A0A7R8XE04"/>
<dbReference type="PRINTS" id="PR01078">
    <property type="entry name" value="AMINACHANNEL"/>
</dbReference>
<comment type="subcellular location">
    <subcellularLocation>
        <location evidence="1">Membrane</location>
        <topology evidence="1">Multi-pass membrane protein</topology>
    </subcellularLocation>
</comment>
<keyword evidence="11 12" id="KW-0407">Ion channel</keyword>
<accession>A0A7R8XE04</accession>
<dbReference type="Pfam" id="PF00858">
    <property type="entry name" value="ASC"/>
    <property type="match status" value="3"/>
</dbReference>
<evidence type="ECO:0000256" key="6">
    <source>
        <dbReference type="ARBA" id="ARBA00022989"/>
    </source>
</evidence>
<dbReference type="InterPro" id="IPR001873">
    <property type="entry name" value="ENaC"/>
</dbReference>
<dbReference type="Proteomes" id="UP000677054">
    <property type="component" value="Unassembled WGS sequence"/>
</dbReference>
<reference evidence="15" key="1">
    <citation type="submission" date="2020-11" db="EMBL/GenBank/DDBJ databases">
        <authorList>
            <person name="Tran Van P."/>
        </authorList>
    </citation>
    <scope>NUCLEOTIDE SEQUENCE</scope>
</reference>
<dbReference type="Gene3D" id="1.10.287.820">
    <property type="entry name" value="Acid-sensing ion channel domain"/>
    <property type="match status" value="1"/>
</dbReference>
<dbReference type="PANTHER" id="PTHR11690:SF300">
    <property type="entry name" value="PICKPOCKET PROTEIN 19"/>
    <property type="match status" value="1"/>
</dbReference>
<keyword evidence="3 12" id="KW-0813">Transport</keyword>
<evidence type="ECO:0000313" key="16">
    <source>
        <dbReference type="Proteomes" id="UP000677054"/>
    </source>
</evidence>
<dbReference type="EMBL" id="LR900531">
    <property type="protein sequence ID" value="CAD7246003.1"/>
    <property type="molecule type" value="Genomic_DNA"/>
</dbReference>
<keyword evidence="10 12" id="KW-0739">Sodium transport</keyword>
<evidence type="ECO:0000313" key="15">
    <source>
        <dbReference type="EMBL" id="CAD7246003.1"/>
    </source>
</evidence>
<evidence type="ECO:0000256" key="12">
    <source>
        <dbReference type="RuleBase" id="RU000679"/>
    </source>
</evidence>
<keyword evidence="8 12" id="KW-0406">Ion transport</keyword>